<dbReference type="PANTHER" id="PTHR11941">
    <property type="entry name" value="ENOYL-COA HYDRATASE-RELATED"/>
    <property type="match status" value="1"/>
</dbReference>
<evidence type="ECO:0008006" key="5">
    <source>
        <dbReference type="Google" id="ProtNLM"/>
    </source>
</evidence>
<gene>
    <name evidence="4" type="ORF">CCAE0312_LOCUS3238</name>
</gene>
<dbReference type="InterPro" id="IPR014748">
    <property type="entry name" value="Enoyl-CoA_hydra_C"/>
</dbReference>
<dbReference type="FunFam" id="1.10.12.10:FF:000001">
    <property type="entry name" value="Probable enoyl-CoA hydratase, mitochondrial"/>
    <property type="match status" value="1"/>
</dbReference>
<dbReference type="FunFam" id="3.90.226.10:FF:000009">
    <property type="entry name" value="Carnitinyl-CoA dehydratase"/>
    <property type="match status" value="1"/>
</dbReference>
<organism evidence="4">
    <name type="scientific">Compsopogon caeruleus</name>
    <dbReference type="NCBI Taxonomy" id="31354"/>
    <lineage>
        <taxon>Eukaryota</taxon>
        <taxon>Rhodophyta</taxon>
        <taxon>Compsopogonophyceae</taxon>
        <taxon>Compsopogonales</taxon>
        <taxon>Compsopogonaceae</taxon>
        <taxon>Compsopogon</taxon>
    </lineage>
</organism>
<reference evidence="4" key="1">
    <citation type="submission" date="2021-01" db="EMBL/GenBank/DDBJ databases">
        <authorList>
            <person name="Corre E."/>
            <person name="Pelletier E."/>
            <person name="Niang G."/>
            <person name="Scheremetjew M."/>
            <person name="Finn R."/>
            <person name="Kale V."/>
            <person name="Holt S."/>
            <person name="Cochrane G."/>
            <person name="Meng A."/>
            <person name="Brown T."/>
            <person name="Cohen L."/>
        </authorList>
    </citation>
    <scope>NUCLEOTIDE SEQUENCE</scope>
    <source>
        <strain evidence="4">SAG 36.94</strain>
    </source>
</reference>
<dbReference type="Pfam" id="PF00378">
    <property type="entry name" value="ECH_1"/>
    <property type="match status" value="1"/>
</dbReference>
<dbReference type="PROSITE" id="PS00166">
    <property type="entry name" value="ENOYL_COA_HYDRATASE"/>
    <property type="match status" value="1"/>
</dbReference>
<name>A0A7S1TAX4_9RHOD</name>
<evidence type="ECO:0000313" key="4">
    <source>
        <dbReference type="EMBL" id="CAD9231182.1"/>
    </source>
</evidence>
<dbReference type="InterPro" id="IPR018376">
    <property type="entry name" value="Enoyl-CoA_hyd/isom_CS"/>
</dbReference>
<dbReference type="InterPro" id="IPR029045">
    <property type="entry name" value="ClpP/crotonase-like_dom_sf"/>
</dbReference>
<dbReference type="AlphaFoldDB" id="A0A7S1TAX4"/>
<evidence type="ECO:0000256" key="1">
    <source>
        <dbReference type="ARBA" id="ARBA00005254"/>
    </source>
</evidence>
<accession>A0A7S1TAX4</accession>
<dbReference type="GO" id="GO:0005739">
    <property type="term" value="C:mitochondrion"/>
    <property type="evidence" value="ECO:0007669"/>
    <property type="project" value="TreeGrafter"/>
</dbReference>
<dbReference type="Gene3D" id="1.10.12.10">
    <property type="entry name" value="Lyase 2-enoyl-coa Hydratase, Chain A, domain 2"/>
    <property type="match status" value="1"/>
</dbReference>
<dbReference type="CDD" id="cd06558">
    <property type="entry name" value="crotonase-like"/>
    <property type="match status" value="1"/>
</dbReference>
<evidence type="ECO:0000256" key="2">
    <source>
        <dbReference type="ARBA" id="ARBA00023239"/>
    </source>
</evidence>
<dbReference type="GO" id="GO:0006635">
    <property type="term" value="P:fatty acid beta-oxidation"/>
    <property type="evidence" value="ECO:0007669"/>
    <property type="project" value="TreeGrafter"/>
</dbReference>
<dbReference type="EMBL" id="HBGH01006081">
    <property type="protein sequence ID" value="CAD9231182.1"/>
    <property type="molecule type" value="Transcribed_RNA"/>
</dbReference>
<dbReference type="InterPro" id="IPR001753">
    <property type="entry name" value="Enoyl-CoA_hydra/iso"/>
</dbReference>
<dbReference type="SUPFAM" id="SSF52096">
    <property type="entry name" value="ClpP/crotonase"/>
    <property type="match status" value="1"/>
</dbReference>
<evidence type="ECO:0000256" key="3">
    <source>
        <dbReference type="RuleBase" id="RU003707"/>
    </source>
</evidence>
<dbReference type="Gene3D" id="3.90.226.10">
    <property type="entry name" value="2-enoyl-CoA Hydratase, Chain A, domain 1"/>
    <property type="match status" value="1"/>
</dbReference>
<dbReference type="GO" id="GO:0016836">
    <property type="term" value="F:hydro-lyase activity"/>
    <property type="evidence" value="ECO:0007669"/>
    <property type="project" value="UniProtKB-ARBA"/>
</dbReference>
<protein>
    <recommendedName>
        <fullName evidence="5">Enoyl-CoA hydratase</fullName>
    </recommendedName>
</protein>
<sequence>MLRNGRVLWSAAGKSVGFVGCSVLDGGIGVIALNRGEGRNALSEGLVRELENALEWVSVGVSEGMRGLVVGSDVPGVFCAGADLKERERMSRDEVQVFVTRLRRVMSGIAQVSVPTVACLSGGAYGGGAELALACDFRFASSSAELAFPEVRLGVIPGAGGTQRLPRLVGLSRAKHLIFTGEKVDADRALAIGLVDRVTVQASESSVRDEAVKFLHNIAVSSAPLAIIHAKSAIQRGLECNSLLDAMKVEGQSYDRILDTWDRREGLLAFKEKRKPVFRGV</sequence>
<keyword evidence="2" id="KW-0456">Lyase</keyword>
<proteinExistence type="inferred from homology"/>
<dbReference type="PANTHER" id="PTHR11941:SF171">
    <property type="entry name" value="SD19268P"/>
    <property type="match status" value="1"/>
</dbReference>
<comment type="similarity">
    <text evidence="1 3">Belongs to the enoyl-CoA hydratase/isomerase family.</text>
</comment>